<dbReference type="PATRIC" id="fig|56107.3.peg.1380"/>
<dbReference type="PANTHER" id="PTHR31302">
    <property type="entry name" value="TRANSMEMBRANE PROTEIN WITH METALLOPHOSPHOESTERASE DOMAIN-RELATED"/>
    <property type="match status" value="1"/>
</dbReference>
<gene>
    <name evidence="2" type="ORF">Cylst_1221</name>
</gene>
<dbReference type="Gene3D" id="3.60.21.10">
    <property type="match status" value="1"/>
</dbReference>
<protein>
    <submittedName>
        <fullName evidence="2">Putative phosphohydrolase</fullName>
    </submittedName>
</protein>
<accession>K9WTG4</accession>
<dbReference type="EMBL" id="CP003642">
    <property type="protein sequence ID" value="AFZ23518.1"/>
    <property type="molecule type" value="Genomic_DNA"/>
</dbReference>
<dbReference type="AlphaFoldDB" id="K9WTG4"/>
<dbReference type="HOGENOM" id="CLU_025443_3_2_3"/>
<dbReference type="OrthoDB" id="9780884at2"/>
<evidence type="ECO:0000313" key="2">
    <source>
        <dbReference type="EMBL" id="AFZ23518.1"/>
    </source>
</evidence>
<dbReference type="CDD" id="cd07385">
    <property type="entry name" value="MPP_YkuE_C"/>
    <property type="match status" value="1"/>
</dbReference>
<dbReference type="eggNOG" id="COG1408">
    <property type="taxonomic scope" value="Bacteria"/>
</dbReference>
<keyword evidence="3" id="KW-1185">Reference proteome</keyword>
<dbReference type="KEGG" id="csg:Cylst_1221"/>
<dbReference type="InterPro" id="IPR051158">
    <property type="entry name" value="Metallophosphoesterase_sf"/>
</dbReference>
<keyword evidence="2" id="KW-0378">Hydrolase</keyword>
<dbReference type="RefSeq" id="WP_015206774.1">
    <property type="nucleotide sequence ID" value="NC_019757.1"/>
</dbReference>
<reference evidence="2 3" key="1">
    <citation type="submission" date="2012-06" db="EMBL/GenBank/DDBJ databases">
        <title>Finished chromosome of genome of Cylindrospermum stagnale PCC 7417.</title>
        <authorList>
            <consortium name="US DOE Joint Genome Institute"/>
            <person name="Gugger M."/>
            <person name="Coursin T."/>
            <person name="Rippka R."/>
            <person name="Tandeau De Marsac N."/>
            <person name="Huntemann M."/>
            <person name="Wei C.-L."/>
            <person name="Han J."/>
            <person name="Detter J.C."/>
            <person name="Han C."/>
            <person name="Tapia R."/>
            <person name="Chen A."/>
            <person name="Kyrpides N."/>
            <person name="Mavromatis K."/>
            <person name="Markowitz V."/>
            <person name="Szeto E."/>
            <person name="Ivanova N."/>
            <person name="Pagani I."/>
            <person name="Pati A."/>
            <person name="Goodwin L."/>
            <person name="Nordberg H.P."/>
            <person name="Cantor M.N."/>
            <person name="Hua S.X."/>
            <person name="Woyke T."/>
            <person name="Kerfeld C.A."/>
        </authorList>
    </citation>
    <scope>NUCLEOTIDE SEQUENCE [LARGE SCALE GENOMIC DNA]</scope>
    <source>
        <strain evidence="2 3">PCC 7417</strain>
    </source>
</reference>
<evidence type="ECO:0000259" key="1">
    <source>
        <dbReference type="Pfam" id="PF00149"/>
    </source>
</evidence>
<feature type="domain" description="Calcineurin-like phosphoesterase" evidence="1">
    <location>
        <begin position="56"/>
        <end position="219"/>
    </location>
</feature>
<organism evidence="2 3">
    <name type="scientific">Cylindrospermum stagnale PCC 7417</name>
    <dbReference type="NCBI Taxonomy" id="56107"/>
    <lineage>
        <taxon>Bacteria</taxon>
        <taxon>Bacillati</taxon>
        <taxon>Cyanobacteriota</taxon>
        <taxon>Cyanophyceae</taxon>
        <taxon>Nostocales</taxon>
        <taxon>Nostocaceae</taxon>
        <taxon>Cylindrospermum</taxon>
    </lineage>
</organism>
<dbReference type="Proteomes" id="UP000010475">
    <property type="component" value="Chromosome"/>
</dbReference>
<dbReference type="Pfam" id="PF00149">
    <property type="entry name" value="Metallophos"/>
    <property type="match status" value="1"/>
</dbReference>
<dbReference type="SUPFAM" id="SSF56300">
    <property type="entry name" value="Metallo-dependent phosphatases"/>
    <property type="match status" value="1"/>
</dbReference>
<evidence type="ECO:0000313" key="3">
    <source>
        <dbReference type="Proteomes" id="UP000010475"/>
    </source>
</evidence>
<dbReference type="InterPro" id="IPR029052">
    <property type="entry name" value="Metallo-depent_PP-like"/>
</dbReference>
<sequence length="282" mass="31883">MWLKKASRSTVRCLTWTFLLGCCILLYAKLIEPNWIEINSLQLTLPHLSPEFNGYRIVLISDIHRDKWMNQRRLQRIVRLVNQQKADLVVITGDLVTRNSSELIPTIKVPLSQITAKDQIVAILGNHDYENDTKAIIRTLVQSGIVYINNGVYTLQRGRAMLHIAGLDDIWRGTPRLDLVMQQLPNQGAAILLVHEPDFADTSAATGRFDLQLSGHSHGGQMRLPFFKPLILPSLGEKYYAGRYQVGNMIQYTNRGLGMTAKHLRFGARPEITVFTLVAPKS</sequence>
<name>K9WTG4_9NOST</name>
<dbReference type="GO" id="GO:0016787">
    <property type="term" value="F:hydrolase activity"/>
    <property type="evidence" value="ECO:0007669"/>
    <property type="project" value="UniProtKB-KW"/>
</dbReference>
<dbReference type="InterPro" id="IPR004843">
    <property type="entry name" value="Calcineurin-like_PHP"/>
</dbReference>
<proteinExistence type="predicted"/>
<dbReference type="PANTHER" id="PTHR31302:SF0">
    <property type="entry name" value="TRANSMEMBRANE PROTEIN WITH METALLOPHOSPHOESTERASE DOMAIN"/>
    <property type="match status" value="1"/>
</dbReference>